<evidence type="ECO:0000313" key="6">
    <source>
        <dbReference type="Proteomes" id="UP000470082"/>
    </source>
</evidence>
<keyword evidence="6" id="KW-1185">Reference proteome</keyword>
<feature type="transmembrane region" description="Helical" evidence="3">
    <location>
        <begin position="15"/>
        <end position="32"/>
    </location>
</feature>
<proteinExistence type="predicted"/>
<evidence type="ECO:0000256" key="3">
    <source>
        <dbReference type="SAM" id="Phobius"/>
    </source>
</evidence>
<reference evidence="5 6" key="1">
    <citation type="submission" date="2019-08" db="EMBL/GenBank/DDBJ databases">
        <title>In-depth cultivation of the pig gut microbiome towards novel bacterial diversity and tailored functional studies.</title>
        <authorList>
            <person name="Wylensek D."/>
            <person name="Hitch T.C.A."/>
            <person name="Clavel T."/>
        </authorList>
    </citation>
    <scope>NUCLEOTIDE SEQUENCE [LARGE SCALE GENOMIC DNA]</scope>
    <source>
        <strain evidence="5 6">LKV-178-WT-2G</strain>
    </source>
</reference>
<keyword evidence="2" id="KW-0378">Hydrolase</keyword>
<keyword evidence="3" id="KW-0812">Transmembrane</keyword>
<dbReference type="InterPro" id="IPR029052">
    <property type="entry name" value="Metallo-depent_PP-like"/>
</dbReference>
<dbReference type="GO" id="GO:0008758">
    <property type="term" value="F:UDP-2,3-diacylglucosamine hydrolase activity"/>
    <property type="evidence" value="ECO:0007669"/>
    <property type="project" value="TreeGrafter"/>
</dbReference>
<evidence type="ECO:0000256" key="2">
    <source>
        <dbReference type="ARBA" id="ARBA00022801"/>
    </source>
</evidence>
<dbReference type="SUPFAM" id="SSF56300">
    <property type="entry name" value="Metallo-dependent phosphatases"/>
    <property type="match status" value="1"/>
</dbReference>
<name>A0A7X2N269_9FIRM</name>
<organism evidence="5 6">
    <name type="scientific">Floccifex porci</name>
    <dbReference type="NCBI Taxonomy" id="2606629"/>
    <lineage>
        <taxon>Bacteria</taxon>
        <taxon>Bacillati</taxon>
        <taxon>Bacillota</taxon>
        <taxon>Erysipelotrichia</taxon>
        <taxon>Erysipelotrichales</taxon>
        <taxon>Erysipelotrichaceae</taxon>
        <taxon>Floccifex</taxon>
    </lineage>
</organism>
<dbReference type="CDD" id="cd07385">
    <property type="entry name" value="MPP_YkuE_C"/>
    <property type="match status" value="1"/>
</dbReference>
<dbReference type="PANTHER" id="PTHR31302">
    <property type="entry name" value="TRANSMEMBRANE PROTEIN WITH METALLOPHOSPHOESTERASE DOMAIN-RELATED"/>
    <property type="match status" value="1"/>
</dbReference>
<dbReference type="Pfam" id="PF00149">
    <property type="entry name" value="Metallophos"/>
    <property type="match status" value="1"/>
</dbReference>
<gene>
    <name evidence="5" type="ORF">FYJ50_02755</name>
</gene>
<dbReference type="InterPro" id="IPR051158">
    <property type="entry name" value="Metallophosphoesterase_sf"/>
</dbReference>
<evidence type="ECO:0000259" key="4">
    <source>
        <dbReference type="Pfam" id="PF00149"/>
    </source>
</evidence>
<dbReference type="Proteomes" id="UP000470082">
    <property type="component" value="Unassembled WGS sequence"/>
</dbReference>
<dbReference type="GO" id="GO:0016020">
    <property type="term" value="C:membrane"/>
    <property type="evidence" value="ECO:0007669"/>
    <property type="project" value="GOC"/>
</dbReference>
<keyword evidence="3" id="KW-1133">Transmembrane helix</keyword>
<feature type="domain" description="Calcineurin-like phosphoesterase" evidence="4">
    <location>
        <begin position="57"/>
        <end position="226"/>
    </location>
</feature>
<evidence type="ECO:0000256" key="1">
    <source>
        <dbReference type="ARBA" id="ARBA00022723"/>
    </source>
</evidence>
<protein>
    <submittedName>
        <fullName evidence="5">Metallophosphoesterase</fullName>
    </submittedName>
</protein>
<dbReference type="PANTHER" id="PTHR31302:SF31">
    <property type="entry name" value="PHOSPHODIESTERASE YAEI"/>
    <property type="match status" value="1"/>
</dbReference>
<keyword evidence="1" id="KW-0479">Metal-binding</keyword>
<dbReference type="EMBL" id="VUMM01000003">
    <property type="protein sequence ID" value="MSS01046.1"/>
    <property type="molecule type" value="Genomic_DNA"/>
</dbReference>
<comment type="caution">
    <text evidence="5">The sequence shown here is derived from an EMBL/GenBank/DDBJ whole genome shotgun (WGS) entry which is preliminary data.</text>
</comment>
<accession>A0A7X2N269</accession>
<evidence type="ECO:0000313" key="5">
    <source>
        <dbReference type="EMBL" id="MSS01046.1"/>
    </source>
</evidence>
<sequence>MVRYNIVKNIRKRKIIILVVLLILIMVSWVIWGNLSIETNHLTVTSKDLPEAFDNFSIAHISDLHNAEYGKNNEKLIDILKAESPNIIVITGDLIDSNHTNIEVAISFAQQAVKIAPCYFVTGNHEAWVGSQYEELRTSLENAGVTVLQDEAIELNYGDECIQLIGLNDPDFSERDSFLSESILETKLSQVNISNGFTILLSHRPEYFNVYQNKNIDLVLSGHAHGGQFRLPFLGGVIAPNQGFFPKYDAGIYTENGTTMIVSRGIGNSIIPVRINNRPEIVIIELNCG</sequence>
<dbReference type="AlphaFoldDB" id="A0A7X2N269"/>
<keyword evidence="3" id="KW-0472">Membrane</keyword>
<dbReference type="InterPro" id="IPR004843">
    <property type="entry name" value="Calcineurin-like_PHP"/>
</dbReference>
<dbReference type="GO" id="GO:0009245">
    <property type="term" value="P:lipid A biosynthetic process"/>
    <property type="evidence" value="ECO:0007669"/>
    <property type="project" value="TreeGrafter"/>
</dbReference>
<dbReference type="Gene3D" id="3.60.21.10">
    <property type="match status" value="1"/>
</dbReference>
<dbReference type="GO" id="GO:0046872">
    <property type="term" value="F:metal ion binding"/>
    <property type="evidence" value="ECO:0007669"/>
    <property type="project" value="UniProtKB-KW"/>
</dbReference>